<evidence type="ECO:0000313" key="7">
    <source>
        <dbReference type="EMBL" id="KPH78689.1"/>
    </source>
</evidence>
<dbReference type="EMBL" id="LGTK01000002">
    <property type="protein sequence ID" value="KPH78689.1"/>
    <property type="molecule type" value="Genomic_DNA"/>
</dbReference>
<evidence type="ECO:0000313" key="8">
    <source>
        <dbReference type="Proteomes" id="UP000037854"/>
    </source>
</evidence>
<dbReference type="NCBIfam" id="NF004489">
    <property type="entry name" value="PRK05819.1"/>
    <property type="match status" value="1"/>
</dbReference>
<dbReference type="PROSITE" id="PS01232">
    <property type="entry name" value="PNP_UDP_1"/>
    <property type="match status" value="1"/>
</dbReference>
<keyword evidence="3 5" id="KW-0808">Transferase</keyword>
<comment type="catalytic activity">
    <reaction evidence="5">
        <text>a purine D-ribonucleoside + phosphate = a purine nucleobase + alpha-D-ribose 1-phosphate</text>
        <dbReference type="Rhea" id="RHEA:19805"/>
        <dbReference type="ChEBI" id="CHEBI:26386"/>
        <dbReference type="ChEBI" id="CHEBI:43474"/>
        <dbReference type="ChEBI" id="CHEBI:57720"/>
        <dbReference type="ChEBI" id="CHEBI:142355"/>
        <dbReference type="EC" id="2.4.2.1"/>
    </reaction>
</comment>
<protein>
    <recommendedName>
        <fullName evidence="5">Purine nucleoside phosphorylase DeoD-type</fullName>
        <shortName evidence="5">PNP</shortName>
        <ecNumber evidence="5">2.4.2.1</ecNumber>
    </recommendedName>
</protein>
<dbReference type="InterPro" id="IPR018016">
    <property type="entry name" value="Nucleoside_phosphorylase_CS"/>
</dbReference>
<dbReference type="Pfam" id="PF01048">
    <property type="entry name" value="PNP_UDP_1"/>
    <property type="match status" value="1"/>
</dbReference>
<dbReference type="PANTHER" id="PTHR43691:SF11">
    <property type="entry name" value="FI09636P-RELATED"/>
    <property type="match status" value="1"/>
</dbReference>
<feature type="binding site" description="in other chain" evidence="5">
    <location>
        <position position="20"/>
    </location>
    <ligand>
        <name>phosphate</name>
        <dbReference type="ChEBI" id="CHEBI:43474"/>
        <note>ligand shared between dimeric partners</note>
    </ligand>
</feature>
<dbReference type="InterPro" id="IPR004402">
    <property type="entry name" value="DeoD-type"/>
</dbReference>
<comment type="catalytic activity">
    <reaction evidence="4">
        <text>uridine + phosphate = alpha-D-ribose 1-phosphate + uracil</text>
        <dbReference type="Rhea" id="RHEA:24388"/>
        <dbReference type="ChEBI" id="CHEBI:16704"/>
        <dbReference type="ChEBI" id="CHEBI:17568"/>
        <dbReference type="ChEBI" id="CHEBI:43474"/>
        <dbReference type="ChEBI" id="CHEBI:57720"/>
        <dbReference type="EC" id="2.4.2.3"/>
    </reaction>
</comment>
<evidence type="ECO:0000256" key="2">
    <source>
        <dbReference type="ARBA" id="ARBA00022676"/>
    </source>
</evidence>
<evidence type="ECO:0000256" key="3">
    <source>
        <dbReference type="ARBA" id="ARBA00022679"/>
    </source>
</evidence>
<comment type="catalytic activity">
    <reaction evidence="5">
        <text>a purine 2'-deoxy-D-ribonucleoside + phosphate = a purine nucleobase + 2-deoxy-alpha-D-ribose 1-phosphate</text>
        <dbReference type="Rhea" id="RHEA:36431"/>
        <dbReference type="ChEBI" id="CHEBI:26386"/>
        <dbReference type="ChEBI" id="CHEBI:43474"/>
        <dbReference type="ChEBI" id="CHEBI:57259"/>
        <dbReference type="ChEBI" id="CHEBI:142361"/>
        <dbReference type="EC" id="2.4.2.1"/>
    </reaction>
</comment>
<feature type="binding site" description="in other chain" evidence="5">
    <location>
        <begin position="204"/>
        <end position="205"/>
    </location>
    <ligand>
        <name>a purine D-ribonucleoside</name>
        <dbReference type="ChEBI" id="CHEBI:142355"/>
        <note>ligand shared between dimeric partners</note>
    </ligand>
</feature>
<feature type="binding site" description="in other chain" evidence="5">
    <location>
        <begin position="180"/>
        <end position="182"/>
    </location>
    <ligand>
        <name>a purine D-ribonucleoside</name>
        <dbReference type="ChEBI" id="CHEBI:142355"/>
        <note>ligand shared between dimeric partners</note>
    </ligand>
</feature>
<evidence type="ECO:0000259" key="6">
    <source>
        <dbReference type="Pfam" id="PF01048"/>
    </source>
</evidence>
<feature type="binding site" description="in other chain" evidence="5">
    <location>
        <begin position="87"/>
        <end position="90"/>
    </location>
    <ligand>
        <name>phosphate</name>
        <dbReference type="ChEBI" id="CHEBI:43474"/>
        <note>ligand shared between dimeric partners</note>
    </ligand>
</feature>
<gene>
    <name evidence="5" type="primary">deoD</name>
    <name evidence="7" type="ORF">AFL42_00835</name>
</gene>
<dbReference type="RefSeq" id="WP_060667526.1">
    <property type="nucleotide sequence ID" value="NZ_JAHHXM010000029.1"/>
</dbReference>
<comment type="similarity">
    <text evidence="1 5">Belongs to the PNP/UDP phosphorylase family.</text>
</comment>
<feature type="binding site" evidence="5">
    <location>
        <position position="43"/>
    </location>
    <ligand>
        <name>phosphate</name>
        <dbReference type="ChEBI" id="CHEBI:43474"/>
        <note>ligand shared between dimeric partners</note>
    </ligand>
</feature>
<dbReference type="CDD" id="cd09006">
    <property type="entry name" value="PNP_EcPNPI-like"/>
    <property type="match status" value="1"/>
</dbReference>
<feature type="binding site" description="in other chain" evidence="5">
    <location>
        <position position="24"/>
    </location>
    <ligand>
        <name>phosphate</name>
        <dbReference type="ChEBI" id="CHEBI:43474"/>
        <note>ligand shared between dimeric partners</note>
    </ligand>
</feature>
<dbReference type="EC" id="2.4.2.1" evidence="5"/>
<feature type="site" description="Important for catalytic activity" evidence="5">
    <location>
        <position position="218"/>
    </location>
</feature>
<reference evidence="7 8" key="1">
    <citation type="submission" date="2015-07" db="EMBL/GenBank/DDBJ databases">
        <title>High-quality draft genome sequence of Oceanobacillus caeni HM6, a bacillus isolated from a human feces.</title>
        <authorList>
            <person name="Kumar J."/>
            <person name="Verma M.K."/>
            <person name="Pandey R."/>
            <person name="Bhambi M."/>
            <person name="Chauhan N."/>
        </authorList>
    </citation>
    <scope>NUCLEOTIDE SEQUENCE [LARGE SCALE GENOMIC DNA]</scope>
    <source>
        <strain evidence="7 8">HM6</strain>
    </source>
</reference>
<dbReference type="InterPro" id="IPR035994">
    <property type="entry name" value="Nucleoside_phosphorylase_sf"/>
</dbReference>
<organism evidence="7 8">
    <name type="scientific">Oceanobacillus caeni</name>
    <dbReference type="NCBI Taxonomy" id="405946"/>
    <lineage>
        <taxon>Bacteria</taxon>
        <taxon>Bacillati</taxon>
        <taxon>Bacillota</taxon>
        <taxon>Bacilli</taxon>
        <taxon>Bacillales</taxon>
        <taxon>Bacillaceae</taxon>
        <taxon>Oceanobacillus</taxon>
    </lineage>
</organism>
<dbReference type="PANTHER" id="PTHR43691">
    <property type="entry name" value="URIDINE PHOSPHORYLASE"/>
    <property type="match status" value="1"/>
</dbReference>
<evidence type="ECO:0000256" key="1">
    <source>
        <dbReference type="ARBA" id="ARBA00010456"/>
    </source>
</evidence>
<accession>A0ABR5MN85</accession>
<dbReference type="Proteomes" id="UP000037854">
    <property type="component" value="Unassembled WGS sequence"/>
</dbReference>
<keyword evidence="2 5" id="KW-0328">Glycosyltransferase</keyword>
<proteinExistence type="inferred from homology"/>
<comment type="caution">
    <text evidence="7">The sequence shown here is derived from an EMBL/GenBank/DDBJ whole genome shotgun (WGS) entry which is preliminary data.</text>
</comment>
<dbReference type="InterPro" id="IPR000845">
    <property type="entry name" value="Nucleoside_phosphorylase_d"/>
</dbReference>
<feature type="active site" description="Proton donor" evidence="5">
    <location>
        <position position="205"/>
    </location>
</feature>
<feature type="domain" description="Nucleoside phosphorylase" evidence="6">
    <location>
        <begin position="16"/>
        <end position="225"/>
    </location>
</feature>
<evidence type="ECO:0000256" key="4">
    <source>
        <dbReference type="ARBA" id="ARBA00048447"/>
    </source>
</evidence>
<name>A0ABR5MN85_9BACI</name>
<feature type="binding site" evidence="5">
    <location>
        <position position="4"/>
    </location>
    <ligand>
        <name>a purine D-ribonucleoside</name>
        <dbReference type="ChEBI" id="CHEBI:142355"/>
        <note>ligand shared between dimeric partners</note>
    </ligand>
</feature>
<evidence type="ECO:0000256" key="5">
    <source>
        <dbReference type="HAMAP-Rule" id="MF_01627"/>
    </source>
</evidence>
<dbReference type="Gene3D" id="3.40.50.1580">
    <property type="entry name" value="Nucleoside phosphorylase domain"/>
    <property type="match status" value="1"/>
</dbReference>
<comment type="subunit">
    <text evidence="5">Homohexamer; trimer of homodimers.</text>
</comment>
<keyword evidence="8" id="KW-1185">Reference proteome</keyword>
<dbReference type="HAMAP" id="MF_01627">
    <property type="entry name" value="Pur_nucleosid_phosp"/>
    <property type="match status" value="1"/>
</dbReference>
<sequence>MSVHIGAKKGEIADKILLPGDPLRAKFIAENFLENVNPYNEIRGMLGFTGTYKGERVSVQGTGMGVPSISIYVNELIREYDVQKLIRVGTCGALQKDVKVRDVILAQGATTDSQTNRMIFNQIDYAPLADFHLLKAAYDNGVQKGLNLKVGNVFTSDSFYRENAQEINELLASYQVLAVEMETTALYTLAAKYSRKALSVLTVSDHILTGEETTSEERQTTFNDMMEIALDTIIQ</sequence>
<dbReference type="SUPFAM" id="SSF53167">
    <property type="entry name" value="Purine and uridine phosphorylases"/>
    <property type="match status" value="1"/>
</dbReference>
<dbReference type="NCBIfam" id="TIGR00107">
    <property type="entry name" value="deoD"/>
    <property type="match status" value="1"/>
</dbReference>
<comment type="function">
    <text evidence="5">Catalyzes the reversible phosphorolytic breakdown of the N-glycosidic bond in the beta-(deoxy)ribonucleoside molecules, with the formation of the corresponding free purine bases and pentose-1-phosphate.</text>
</comment>